<dbReference type="RefSeq" id="WP_006895089.1">
    <property type="nucleotide sequence ID" value="NZ_BAAARB010000012.1"/>
</dbReference>
<name>A0ABP5UM66_9ACTN</name>
<dbReference type="Proteomes" id="UP001501170">
    <property type="component" value="Unassembled WGS sequence"/>
</dbReference>
<dbReference type="EMBL" id="BAAARB010000012">
    <property type="protein sequence ID" value="GAA2382935.1"/>
    <property type="molecule type" value="Genomic_DNA"/>
</dbReference>
<reference evidence="2" key="1">
    <citation type="journal article" date="2019" name="Int. J. Syst. Evol. Microbiol.">
        <title>The Global Catalogue of Microorganisms (GCM) 10K type strain sequencing project: providing services to taxonomists for standard genome sequencing and annotation.</title>
        <authorList>
            <consortium name="The Broad Institute Genomics Platform"/>
            <consortium name="The Broad Institute Genome Sequencing Center for Infectious Disease"/>
            <person name="Wu L."/>
            <person name="Ma J."/>
        </authorList>
    </citation>
    <scope>NUCLEOTIDE SEQUENCE [LARGE SCALE GENOMIC DNA]</scope>
    <source>
        <strain evidence="2">JCM 16227</strain>
    </source>
</reference>
<sequence length="111" mass="12613">MTEPTPFDKLAFTWEAAFTAVDAAEASPRGAEPGDIAWMETMRPQLENLRRRNDAGEDLEADFDTMMWVMANTQTAMQVLSRYRTTREGADKLAEFERLRAQSHTLEAPDD</sequence>
<comment type="caution">
    <text evidence="1">The sequence shown here is derived from an EMBL/GenBank/DDBJ whole genome shotgun (WGS) entry which is preliminary data.</text>
</comment>
<accession>A0ABP5UM66</accession>
<gene>
    <name evidence="1" type="ORF">GCM10009855_23870</name>
</gene>
<organism evidence="1 2">
    <name type="scientific">Gordonia cholesterolivorans</name>
    <dbReference type="NCBI Taxonomy" id="559625"/>
    <lineage>
        <taxon>Bacteria</taxon>
        <taxon>Bacillati</taxon>
        <taxon>Actinomycetota</taxon>
        <taxon>Actinomycetes</taxon>
        <taxon>Mycobacteriales</taxon>
        <taxon>Gordoniaceae</taxon>
        <taxon>Gordonia</taxon>
    </lineage>
</organism>
<evidence type="ECO:0000313" key="1">
    <source>
        <dbReference type="EMBL" id="GAA2382935.1"/>
    </source>
</evidence>
<keyword evidence="2" id="KW-1185">Reference proteome</keyword>
<evidence type="ECO:0000313" key="2">
    <source>
        <dbReference type="Proteomes" id="UP001501170"/>
    </source>
</evidence>
<proteinExistence type="predicted"/>
<protein>
    <submittedName>
        <fullName evidence="1">Uncharacterized protein</fullName>
    </submittedName>
</protein>